<dbReference type="PROSITE" id="PS00042">
    <property type="entry name" value="HTH_CRP_1"/>
    <property type="match status" value="1"/>
</dbReference>
<dbReference type="InterPro" id="IPR018335">
    <property type="entry name" value="Tscrpt_reg_HTH_Crp-type_CS"/>
</dbReference>
<dbReference type="Pfam" id="PF13545">
    <property type="entry name" value="HTH_Crp_2"/>
    <property type="match status" value="1"/>
</dbReference>
<dbReference type="PROSITE" id="PS51063">
    <property type="entry name" value="HTH_CRP_2"/>
    <property type="match status" value="1"/>
</dbReference>
<feature type="domain" description="Cyclic nucleotide-binding" evidence="5">
    <location>
        <begin position="49"/>
        <end position="110"/>
    </location>
</feature>
<feature type="domain" description="HTH crp-type" evidence="6">
    <location>
        <begin position="171"/>
        <end position="244"/>
    </location>
</feature>
<dbReference type="InterPro" id="IPR000595">
    <property type="entry name" value="cNMP-bd_dom"/>
</dbReference>
<dbReference type="SMART" id="SM00100">
    <property type="entry name" value="cNMP"/>
    <property type="match status" value="1"/>
</dbReference>
<dbReference type="PANTHER" id="PTHR24567:SF74">
    <property type="entry name" value="HTH-TYPE TRANSCRIPTIONAL REGULATOR ARCR"/>
    <property type="match status" value="1"/>
</dbReference>
<keyword evidence="3" id="KW-0010">Activator</keyword>
<dbReference type="Pfam" id="PF00027">
    <property type="entry name" value="cNMP_binding"/>
    <property type="match status" value="1"/>
</dbReference>
<evidence type="ECO:0000313" key="8">
    <source>
        <dbReference type="Proteomes" id="UP001589776"/>
    </source>
</evidence>
<evidence type="ECO:0000313" key="7">
    <source>
        <dbReference type="EMBL" id="MFC0212199.1"/>
    </source>
</evidence>
<sequence length="265" mass="29021">MTRTTMTRTTMTINGQAKQGCGAGTGAVWGEAGHWGAAAFFTEEHMKLLEGLMYGRKVEAGAHLLWEGDEAGKLYFVRSGRVKLTKTTEEGRTLNLSILRAGDLIGELGMSGDGVYGYSAEVIENAEFGIIQEKDLEILLYRHGDFAVAFTKWMALQHRTTQSKFRDLLLFGKPGALASTLIRLCNSYGMATKDGIRIMTKLTNTELADFIGATRESVNRMLSDLKKDGIIDLSSGHIVVRSLSELKAICQCPTFPACPAEICRI</sequence>
<proteinExistence type="predicted"/>
<dbReference type="SUPFAM" id="SSF46785">
    <property type="entry name" value="Winged helix' DNA-binding domain"/>
    <property type="match status" value="1"/>
</dbReference>
<dbReference type="Gene3D" id="2.60.120.10">
    <property type="entry name" value="Jelly Rolls"/>
    <property type="match status" value="1"/>
</dbReference>
<evidence type="ECO:0000256" key="2">
    <source>
        <dbReference type="ARBA" id="ARBA00023125"/>
    </source>
</evidence>
<dbReference type="EMBL" id="JBHLWN010000027">
    <property type="protein sequence ID" value="MFC0212199.1"/>
    <property type="molecule type" value="Genomic_DNA"/>
</dbReference>
<dbReference type="PROSITE" id="PS50042">
    <property type="entry name" value="CNMP_BINDING_3"/>
    <property type="match status" value="1"/>
</dbReference>
<keyword evidence="1" id="KW-0805">Transcription regulation</keyword>
<evidence type="ECO:0000256" key="4">
    <source>
        <dbReference type="ARBA" id="ARBA00023163"/>
    </source>
</evidence>
<dbReference type="Proteomes" id="UP001589776">
    <property type="component" value="Unassembled WGS sequence"/>
</dbReference>
<keyword evidence="2" id="KW-0238">DNA-binding</keyword>
<accession>A0ABV6DHV5</accession>
<dbReference type="PRINTS" id="PR00034">
    <property type="entry name" value="HTHCRP"/>
</dbReference>
<dbReference type="InterPro" id="IPR014710">
    <property type="entry name" value="RmlC-like_jellyroll"/>
</dbReference>
<dbReference type="CDD" id="cd00092">
    <property type="entry name" value="HTH_CRP"/>
    <property type="match status" value="1"/>
</dbReference>
<dbReference type="InterPro" id="IPR036390">
    <property type="entry name" value="WH_DNA-bd_sf"/>
</dbReference>
<dbReference type="SMART" id="SM00419">
    <property type="entry name" value="HTH_CRP"/>
    <property type="match status" value="1"/>
</dbReference>
<dbReference type="CDD" id="cd00038">
    <property type="entry name" value="CAP_ED"/>
    <property type="match status" value="1"/>
</dbReference>
<dbReference type="InterPro" id="IPR036388">
    <property type="entry name" value="WH-like_DNA-bd_sf"/>
</dbReference>
<evidence type="ECO:0000259" key="6">
    <source>
        <dbReference type="PROSITE" id="PS51063"/>
    </source>
</evidence>
<evidence type="ECO:0000259" key="5">
    <source>
        <dbReference type="PROSITE" id="PS50042"/>
    </source>
</evidence>
<comment type="caution">
    <text evidence="7">The sequence shown here is derived from an EMBL/GenBank/DDBJ whole genome shotgun (WGS) entry which is preliminary data.</text>
</comment>
<dbReference type="Gene3D" id="1.10.10.10">
    <property type="entry name" value="Winged helix-like DNA-binding domain superfamily/Winged helix DNA-binding domain"/>
    <property type="match status" value="1"/>
</dbReference>
<protein>
    <submittedName>
        <fullName evidence="7">Crp/Fnr family transcriptional regulator</fullName>
    </submittedName>
</protein>
<dbReference type="InterPro" id="IPR050397">
    <property type="entry name" value="Env_Response_Regulators"/>
</dbReference>
<organism evidence="7 8">
    <name type="scientific">Paenibacillus chartarius</name>
    <dbReference type="NCBI Taxonomy" id="747481"/>
    <lineage>
        <taxon>Bacteria</taxon>
        <taxon>Bacillati</taxon>
        <taxon>Bacillota</taxon>
        <taxon>Bacilli</taxon>
        <taxon>Bacillales</taxon>
        <taxon>Paenibacillaceae</taxon>
        <taxon>Paenibacillus</taxon>
    </lineage>
</organism>
<keyword evidence="8" id="KW-1185">Reference proteome</keyword>
<gene>
    <name evidence="7" type="ORF">ACFFK0_06965</name>
</gene>
<evidence type="ECO:0000256" key="1">
    <source>
        <dbReference type="ARBA" id="ARBA00023015"/>
    </source>
</evidence>
<evidence type="ECO:0000256" key="3">
    <source>
        <dbReference type="ARBA" id="ARBA00023159"/>
    </source>
</evidence>
<dbReference type="SUPFAM" id="SSF51206">
    <property type="entry name" value="cAMP-binding domain-like"/>
    <property type="match status" value="1"/>
</dbReference>
<keyword evidence="4" id="KW-0804">Transcription</keyword>
<dbReference type="RefSeq" id="WP_377469313.1">
    <property type="nucleotide sequence ID" value="NZ_JBHLWN010000027.1"/>
</dbReference>
<dbReference type="PANTHER" id="PTHR24567">
    <property type="entry name" value="CRP FAMILY TRANSCRIPTIONAL REGULATORY PROTEIN"/>
    <property type="match status" value="1"/>
</dbReference>
<name>A0ABV6DHV5_9BACL</name>
<dbReference type="InterPro" id="IPR018490">
    <property type="entry name" value="cNMP-bd_dom_sf"/>
</dbReference>
<dbReference type="InterPro" id="IPR012318">
    <property type="entry name" value="HTH_CRP"/>
</dbReference>
<reference evidence="7 8" key="1">
    <citation type="submission" date="2024-09" db="EMBL/GenBank/DDBJ databases">
        <authorList>
            <person name="Sun Q."/>
            <person name="Mori K."/>
        </authorList>
    </citation>
    <scope>NUCLEOTIDE SEQUENCE [LARGE SCALE GENOMIC DNA]</scope>
    <source>
        <strain evidence="7 8">CCM 7759</strain>
    </source>
</reference>